<evidence type="ECO:0000313" key="3">
    <source>
        <dbReference type="EMBL" id="TPG17170.1"/>
    </source>
</evidence>
<organism evidence="3 4">
    <name type="scientific">Pedococcus bigeumensis</name>
    <dbReference type="NCBI Taxonomy" id="433644"/>
    <lineage>
        <taxon>Bacteria</taxon>
        <taxon>Bacillati</taxon>
        <taxon>Actinomycetota</taxon>
        <taxon>Actinomycetes</taxon>
        <taxon>Micrococcales</taxon>
        <taxon>Intrasporangiaceae</taxon>
        <taxon>Pedococcus</taxon>
    </lineage>
</organism>
<gene>
    <name evidence="3" type="ORF">EAH86_10430</name>
</gene>
<dbReference type="RefSeq" id="WP_140740148.1">
    <property type="nucleotide sequence ID" value="NZ_RCZM01000003.1"/>
</dbReference>
<proteinExistence type="predicted"/>
<dbReference type="InterPro" id="IPR020084">
    <property type="entry name" value="NUDIX_hydrolase_CS"/>
</dbReference>
<dbReference type="InterPro" id="IPR015797">
    <property type="entry name" value="NUDIX_hydrolase-like_dom_sf"/>
</dbReference>
<dbReference type="Gene3D" id="3.90.79.10">
    <property type="entry name" value="Nucleoside Triphosphate Pyrophosphohydrolase"/>
    <property type="match status" value="1"/>
</dbReference>
<keyword evidence="1" id="KW-0378">Hydrolase</keyword>
<dbReference type="OrthoDB" id="67499at2"/>
<dbReference type="PANTHER" id="PTHR10885:SF0">
    <property type="entry name" value="ISOPENTENYL-DIPHOSPHATE DELTA-ISOMERASE"/>
    <property type="match status" value="1"/>
</dbReference>
<dbReference type="InterPro" id="IPR000086">
    <property type="entry name" value="NUDIX_hydrolase_dom"/>
</dbReference>
<dbReference type="CDD" id="cd04692">
    <property type="entry name" value="NUDIX_Hydrolase"/>
    <property type="match status" value="1"/>
</dbReference>
<sequence>MRDIVNEDDEVLGRADKSEFGAGGHICRVAFIMLANAKGELLLHQRSANKRSYPLYWSGAAAGHLDAGESYEEAAIREMREEIGVSADLEFVGKFYSEADREMVGVFLGHYDGPIEVEPNEVAQVVYFTPRQLEQRPTEMRITSYVERSLPLVLERLS</sequence>
<evidence type="ECO:0000313" key="4">
    <source>
        <dbReference type="Proteomes" id="UP000317722"/>
    </source>
</evidence>
<dbReference type="GO" id="GO:0016787">
    <property type="term" value="F:hydrolase activity"/>
    <property type="evidence" value="ECO:0007669"/>
    <property type="project" value="UniProtKB-KW"/>
</dbReference>
<keyword evidence="4" id="KW-1185">Reference proteome</keyword>
<comment type="caution">
    <text evidence="3">The sequence shown here is derived from an EMBL/GenBank/DDBJ whole genome shotgun (WGS) entry which is preliminary data.</text>
</comment>
<dbReference type="PANTHER" id="PTHR10885">
    <property type="entry name" value="ISOPENTENYL-DIPHOSPHATE DELTA-ISOMERASE"/>
    <property type="match status" value="1"/>
</dbReference>
<name>A0A502CXA8_9MICO</name>
<protein>
    <submittedName>
        <fullName evidence="3">NUDIX domain-containing protein</fullName>
    </submittedName>
</protein>
<dbReference type="SUPFAM" id="SSF55811">
    <property type="entry name" value="Nudix"/>
    <property type="match status" value="1"/>
</dbReference>
<dbReference type="PROSITE" id="PS00893">
    <property type="entry name" value="NUDIX_BOX"/>
    <property type="match status" value="1"/>
</dbReference>
<feature type="domain" description="Nudix hydrolase" evidence="2">
    <location>
        <begin position="25"/>
        <end position="155"/>
    </location>
</feature>
<dbReference type="Pfam" id="PF00293">
    <property type="entry name" value="NUDIX"/>
    <property type="match status" value="1"/>
</dbReference>
<evidence type="ECO:0000259" key="2">
    <source>
        <dbReference type="PROSITE" id="PS51462"/>
    </source>
</evidence>
<reference evidence="3 4" key="1">
    <citation type="journal article" date="2019" name="Environ. Microbiol.">
        <title>Species interactions and distinct microbial communities in high Arctic permafrost affected cryosols are associated with the CH4 and CO2 gas fluxes.</title>
        <authorList>
            <person name="Altshuler I."/>
            <person name="Hamel J."/>
            <person name="Turney S."/>
            <person name="Magnuson E."/>
            <person name="Levesque R."/>
            <person name="Greer C."/>
            <person name="Whyte L.G."/>
        </authorList>
    </citation>
    <scope>NUCLEOTIDE SEQUENCE [LARGE SCALE GENOMIC DNA]</scope>
    <source>
        <strain evidence="3 4">S9.3A</strain>
    </source>
</reference>
<dbReference type="AlphaFoldDB" id="A0A502CXA8"/>
<dbReference type="EMBL" id="RCZM01000003">
    <property type="protein sequence ID" value="TPG17170.1"/>
    <property type="molecule type" value="Genomic_DNA"/>
</dbReference>
<evidence type="ECO:0000256" key="1">
    <source>
        <dbReference type="ARBA" id="ARBA00022801"/>
    </source>
</evidence>
<accession>A0A502CXA8</accession>
<dbReference type="PROSITE" id="PS51462">
    <property type="entry name" value="NUDIX"/>
    <property type="match status" value="1"/>
</dbReference>
<dbReference type="Proteomes" id="UP000317722">
    <property type="component" value="Unassembled WGS sequence"/>
</dbReference>